<protein>
    <submittedName>
        <fullName evidence="2">Uncharacterized proteins involved in stress response, homologs of TerZ and putative cAMP-binding protein CABP1</fullName>
    </submittedName>
</protein>
<dbReference type="InterPro" id="IPR003325">
    <property type="entry name" value="TerD"/>
</dbReference>
<accession>A0A4U9WKE0</accession>
<proteinExistence type="predicted"/>
<evidence type="ECO:0000259" key="1">
    <source>
        <dbReference type="Pfam" id="PF02342"/>
    </source>
</evidence>
<dbReference type="EMBL" id="CABEEZ010000163">
    <property type="protein sequence ID" value="VTR59797.1"/>
    <property type="molecule type" value="Genomic_DNA"/>
</dbReference>
<feature type="domain" description="TerD" evidence="1">
    <location>
        <begin position="1"/>
        <end position="40"/>
    </location>
</feature>
<dbReference type="Pfam" id="PF02342">
    <property type="entry name" value="TerD"/>
    <property type="match status" value="1"/>
</dbReference>
<evidence type="ECO:0000313" key="2">
    <source>
        <dbReference type="EMBL" id="VTR59797.1"/>
    </source>
</evidence>
<sequence>MAVSLVKGGNVSLTKEAPTMNIAMAGLGWDARVTDGQGFDPGRLRIYGW</sequence>
<organism evidence="2">
    <name type="scientific">Serratia fonticola</name>
    <dbReference type="NCBI Taxonomy" id="47917"/>
    <lineage>
        <taxon>Bacteria</taxon>
        <taxon>Pseudomonadati</taxon>
        <taxon>Pseudomonadota</taxon>
        <taxon>Gammaproteobacteria</taxon>
        <taxon>Enterobacterales</taxon>
        <taxon>Yersiniaceae</taxon>
        <taxon>Serratia</taxon>
    </lineage>
</organism>
<gene>
    <name evidence="2" type="ORF">NCTC12965_08260</name>
</gene>
<dbReference type="AlphaFoldDB" id="A0A4U9WKE0"/>
<name>A0A4U9WKE0_SERFO</name>
<reference evidence="2" key="1">
    <citation type="submission" date="2019-05" db="EMBL/GenBank/DDBJ databases">
        <authorList>
            <consortium name="Pathogen Informatics"/>
        </authorList>
    </citation>
    <scope>NUCLEOTIDE SEQUENCE [LARGE SCALE GENOMIC DNA]</scope>
    <source>
        <strain evidence="2">NCTC12965</strain>
    </source>
</reference>